<evidence type="ECO:0000256" key="6">
    <source>
        <dbReference type="ARBA" id="ARBA00022989"/>
    </source>
</evidence>
<keyword evidence="3" id="KW-0813">Transport</keyword>
<dbReference type="Proteomes" id="UP000196694">
    <property type="component" value="Unassembled WGS sequence"/>
</dbReference>
<feature type="transmembrane region" description="Helical" evidence="10">
    <location>
        <begin position="423"/>
        <end position="441"/>
    </location>
</feature>
<comment type="subcellular location">
    <subcellularLocation>
        <location evidence="1">Membrane</location>
        <topology evidence="1">Multi-pass membrane protein</topology>
    </subcellularLocation>
</comment>
<feature type="transmembrane region" description="Helical" evidence="10">
    <location>
        <begin position="396"/>
        <end position="417"/>
    </location>
</feature>
<protein>
    <submittedName>
        <fullName evidence="11 12">Preprotein translocase subunit SecY</fullName>
    </submittedName>
</protein>
<keyword evidence="7" id="KW-0811">Translocation</keyword>
<feature type="transmembrane region" description="Helical" evidence="10">
    <location>
        <begin position="178"/>
        <end position="202"/>
    </location>
</feature>
<dbReference type="OrthoDB" id="371914at2157"/>
<evidence type="ECO:0000256" key="9">
    <source>
        <dbReference type="RuleBase" id="RU004349"/>
    </source>
</evidence>
<evidence type="ECO:0000256" key="7">
    <source>
        <dbReference type="ARBA" id="ARBA00023010"/>
    </source>
</evidence>
<dbReference type="EMBL" id="NCQP01000001">
    <property type="protein sequence ID" value="OWJ55361.1"/>
    <property type="molecule type" value="Genomic_DNA"/>
</dbReference>
<dbReference type="Gene3D" id="1.10.3370.10">
    <property type="entry name" value="SecY subunit domain"/>
    <property type="match status" value="1"/>
</dbReference>
<dbReference type="Pfam" id="PF00344">
    <property type="entry name" value="SecY"/>
    <property type="match status" value="1"/>
</dbReference>
<dbReference type="EMBL" id="CP013011">
    <property type="protein sequence ID" value="ALL01048.1"/>
    <property type="molecule type" value="Genomic_DNA"/>
</dbReference>
<dbReference type="InterPro" id="IPR023201">
    <property type="entry name" value="SecY_dom_sf"/>
</dbReference>
<dbReference type="Proteomes" id="UP000058613">
    <property type="component" value="Chromosome"/>
</dbReference>
<feature type="transmembrane region" description="Helical" evidence="10">
    <location>
        <begin position="30"/>
        <end position="52"/>
    </location>
</feature>
<evidence type="ECO:0000256" key="4">
    <source>
        <dbReference type="ARBA" id="ARBA00022692"/>
    </source>
</evidence>
<evidence type="ECO:0000313" key="14">
    <source>
        <dbReference type="Proteomes" id="UP000196694"/>
    </source>
</evidence>
<evidence type="ECO:0000256" key="1">
    <source>
        <dbReference type="ARBA" id="ARBA00004141"/>
    </source>
</evidence>
<keyword evidence="14" id="KW-1185">Reference proteome</keyword>
<evidence type="ECO:0000256" key="3">
    <source>
        <dbReference type="ARBA" id="ARBA00022448"/>
    </source>
</evidence>
<dbReference type="GO" id="GO:0016020">
    <property type="term" value="C:membrane"/>
    <property type="evidence" value="ECO:0007669"/>
    <property type="project" value="UniProtKB-SubCell"/>
</dbReference>
<dbReference type="RefSeq" id="WP_055408767.1">
    <property type="nucleotide sequence ID" value="NZ_CP013011.1"/>
</dbReference>
<dbReference type="PROSITE" id="PS00755">
    <property type="entry name" value="SECY_1"/>
    <property type="match status" value="1"/>
</dbReference>
<reference evidence="12 14" key="2">
    <citation type="submission" date="2017-05" db="EMBL/GenBank/DDBJ databases">
        <title>The draft genome of the hyperthermophilic archaeon 'Pyrodictium delaneyi strain Hulk', an iron and nitrate reducer, reveals the capacity for sulfate reduction.</title>
        <authorList>
            <person name="Demey L.M."/>
            <person name="Miller C."/>
            <person name="Manzella M."/>
            <person name="Reguera G."/>
            <person name="Kashefi K."/>
        </authorList>
    </citation>
    <scope>NUCLEOTIDE SEQUENCE [LARGE SCALE GENOMIC DNA]</scope>
    <source>
        <strain evidence="12 14">Hulk</strain>
    </source>
</reference>
<dbReference type="SUPFAM" id="SSF103491">
    <property type="entry name" value="Preprotein translocase SecY subunit"/>
    <property type="match status" value="1"/>
</dbReference>
<evidence type="ECO:0000313" key="11">
    <source>
        <dbReference type="EMBL" id="ALL01048.1"/>
    </source>
</evidence>
<dbReference type="PATRIC" id="fig|1273541.4.peg.1076"/>
<evidence type="ECO:0000256" key="8">
    <source>
        <dbReference type="ARBA" id="ARBA00023136"/>
    </source>
</evidence>
<evidence type="ECO:0000313" key="12">
    <source>
        <dbReference type="EMBL" id="OWJ55361.1"/>
    </source>
</evidence>
<gene>
    <name evidence="12" type="ORF">Pdsh_00645</name>
    <name evidence="11" type="ORF">Pyrde_1000</name>
</gene>
<name>A0A0P0N2B1_9CREN</name>
<evidence type="ECO:0000256" key="10">
    <source>
        <dbReference type="SAM" id="Phobius"/>
    </source>
</evidence>
<keyword evidence="8 10" id="KW-0472">Membrane</keyword>
<dbReference type="PANTHER" id="PTHR10906">
    <property type="entry name" value="SECY/SEC61-ALPHA FAMILY MEMBER"/>
    <property type="match status" value="1"/>
</dbReference>
<dbReference type="InterPro" id="IPR002208">
    <property type="entry name" value="SecY/SEC61-alpha"/>
</dbReference>
<dbReference type="PIRSF" id="PIRSF004557">
    <property type="entry name" value="SecY"/>
    <property type="match status" value="1"/>
</dbReference>
<dbReference type="InterPro" id="IPR030659">
    <property type="entry name" value="SecY_CS"/>
</dbReference>
<dbReference type="GeneID" id="26099339"/>
<sequence>MGVLEALAAVSRYIPAVEKPARRPPLPTRLAWTGIVVLLYLIMSEIPLLGVLGYQQQQASQALASLILGMNIGSLMTLGIGPIVTAGIVLEVLVGGGLIQMDLTKPRDRKIFMGAQRTLALLFAVLEAAAYAVGCQFWVTTLGGGGCPVGTGIKLLVVAQLAFATLILMWFDELVRNGWGIGSALSLFIVANVVKGLAWQFAGPVPVPVGENQVDYYGWLAHVIKTGDFAILRHGLPDFVGFLATIAIIMILAYFQLMRVYIPVTSPRYGSIKTRIPLNFIYVTNIPILFVGIVVSDIAVFYQMIAGITGPDSAIAKGLAVLYHYVSPPRGLLEAAADPLRTVIFVIAWLLLGLFFGFIWVEIAGLSPRQQAENLIKSGMELPGLRRNVKLLEKILAKYIYPLTVISSLLVAGIAVLADIFGAYGTGSGLVLLVGIVYNFYQALAYERTLEMYPMLQRLIGE</sequence>
<comment type="similarity">
    <text evidence="2 9">Belongs to the SecY/SEC61-alpha family.</text>
</comment>
<keyword evidence="5" id="KW-0653">Protein transport</keyword>
<organism evidence="11 13">
    <name type="scientific">Pyrodictium delaneyi</name>
    <dbReference type="NCBI Taxonomy" id="1273541"/>
    <lineage>
        <taxon>Archaea</taxon>
        <taxon>Thermoproteota</taxon>
        <taxon>Thermoprotei</taxon>
        <taxon>Desulfurococcales</taxon>
        <taxon>Pyrodictiaceae</taxon>
        <taxon>Pyrodictium</taxon>
    </lineage>
</organism>
<feature type="transmembrane region" description="Helical" evidence="10">
    <location>
        <begin position="72"/>
        <end position="99"/>
    </location>
</feature>
<proteinExistence type="inferred from homology"/>
<keyword evidence="6 10" id="KW-1133">Transmembrane helix</keyword>
<evidence type="ECO:0000256" key="5">
    <source>
        <dbReference type="ARBA" id="ARBA00022927"/>
    </source>
</evidence>
<keyword evidence="4 10" id="KW-0812">Transmembrane</keyword>
<dbReference type="NCBIfam" id="NF006341">
    <property type="entry name" value="PRK08568.1-5"/>
    <property type="match status" value="1"/>
</dbReference>
<feature type="transmembrane region" description="Helical" evidence="10">
    <location>
        <begin position="239"/>
        <end position="257"/>
    </location>
</feature>
<feature type="transmembrane region" description="Helical" evidence="10">
    <location>
        <begin position="119"/>
        <end position="139"/>
    </location>
</feature>
<feature type="transmembrane region" description="Helical" evidence="10">
    <location>
        <begin position="342"/>
        <end position="361"/>
    </location>
</feature>
<reference evidence="11 13" key="1">
    <citation type="submission" date="2015-10" db="EMBL/GenBank/DDBJ databases">
        <title>Complete genome sequence of hyperthermophilic archaeon Pyrodictium delaneyi Su06.</title>
        <authorList>
            <person name="Jung J.-H."/>
            <person name="Lin J."/>
            <person name="Holden J.F."/>
            <person name="Park C.-S."/>
        </authorList>
    </citation>
    <scope>NUCLEOTIDE SEQUENCE [LARGE SCALE GENOMIC DNA]</scope>
    <source>
        <strain evidence="11 13">Su06</strain>
    </source>
</reference>
<feature type="transmembrane region" description="Helical" evidence="10">
    <location>
        <begin position="278"/>
        <end position="302"/>
    </location>
</feature>
<dbReference type="PRINTS" id="PR00303">
    <property type="entry name" value="SECYTRNLCASE"/>
</dbReference>
<dbReference type="GO" id="GO:0015031">
    <property type="term" value="P:protein transport"/>
    <property type="evidence" value="ECO:0007669"/>
    <property type="project" value="UniProtKB-KW"/>
</dbReference>
<feature type="transmembrane region" description="Helical" evidence="10">
    <location>
        <begin position="151"/>
        <end position="171"/>
    </location>
</feature>
<dbReference type="STRING" id="1273541.Pyrde_1000"/>
<evidence type="ECO:0000256" key="2">
    <source>
        <dbReference type="ARBA" id="ARBA00005751"/>
    </source>
</evidence>
<dbReference type="AlphaFoldDB" id="A0A0P0N2B1"/>
<evidence type="ECO:0000313" key="13">
    <source>
        <dbReference type="Proteomes" id="UP000058613"/>
    </source>
</evidence>
<dbReference type="KEGG" id="pdl:Pyrde_1000"/>
<accession>A0A0P0N2B1</accession>